<evidence type="ECO:0000313" key="2">
    <source>
        <dbReference type="EMBL" id="RMC18202.1"/>
    </source>
</evidence>
<protein>
    <submittedName>
        <fullName evidence="2">Uncharacterized protein</fullName>
    </submittedName>
</protein>
<evidence type="ECO:0000256" key="1">
    <source>
        <dbReference type="SAM" id="MobiDB-lite"/>
    </source>
</evidence>
<accession>A0A3M0KY29</accession>
<dbReference type="Proteomes" id="UP000269221">
    <property type="component" value="Unassembled WGS sequence"/>
</dbReference>
<comment type="caution">
    <text evidence="2">The sequence shown here is derived from an EMBL/GenBank/DDBJ whole genome shotgun (WGS) entry which is preliminary data.</text>
</comment>
<keyword evidence="3" id="KW-1185">Reference proteome</keyword>
<feature type="compositionally biased region" description="Basic residues" evidence="1">
    <location>
        <begin position="88"/>
        <end position="113"/>
    </location>
</feature>
<dbReference type="AlphaFoldDB" id="A0A3M0KY29"/>
<reference evidence="2 3" key="1">
    <citation type="submission" date="2018-07" db="EMBL/GenBank/DDBJ databases">
        <title>A high quality draft genome assembly of the barn swallow (H. rustica rustica).</title>
        <authorList>
            <person name="Formenti G."/>
            <person name="Chiara M."/>
            <person name="Poveda L."/>
            <person name="Francoijs K.-J."/>
            <person name="Bonisoli-Alquati A."/>
            <person name="Canova L."/>
            <person name="Gianfranceschi L."/>
            <person name="Horner D.S."/>
            <person name="Saino N."/>
        </authorList>
    </citation>
    <scope>NUCLEOTIDE SEQUENCE [LARGE SCALE GENOMIC DNA]</scope>
    <source>
        <strain evidence="2">Chelidonia</strain>
        <tissue evidence="2">Blood</tissue>
    </source>
</reference>
<name>A0A3M0KY29_HIRRU</name>
<dbReference type="EMBL" id="QRBI01000097">
    <property type="protein sequence ID" value="RMC18202.1"/>
    <property type="molecule type" value="Genomic_DNA"/>
</dbReference>
<proteinExistence type="predicted"/>
<gene>
    <name evidence="2" type="ORF">DUI87_05083</name>
</gene>
<sequence>MGVFNFQDISWKYYIAVISKSGKLLKFIKDNLLSQIFSKTTRKYAHHNLLFVKREGFLGDVLGLPVFKGVSSSSKFCIVCELAKLVGKKKKKEKKEKKEKKKKEERKKEKRRMKKEEERRRRKNKKKEERRKKKEKK</sequence>
<feature type="compositionally biased region" description="Basic residues" evidence="1">
    <location>
        <begin position="120"/>
        <end position="137"/>
    </location>
</feature>
<feature type="region of interest" description="Disordered" evidence="1">
    <location>
        <begin position="88"/>
        <end position="137"/>
    </location>
</feature>
<evidence type="ECO:0000313" key="3">
    <source>
        <dbReference type="Proteomes" id="UP000269221"/>
    </source>
</evidence>
<organism evidence="2 3">
    <name type="scientific">Hirundo rustica rustica</name>
    <dbReference type="NCBI Taxonomy" id="333673"/>
    <lineage>
        <taxon>Eukaryota</taxon>
        <taxon>Metazoa</taxon>
        <taxon>Chordata</taxon>
        <taxon>Craniata</taxon>
        <taxon>Vertebrata</taxon>
        <taxon>Euteleostomi</taxon>
        <taxon>Archelosauria</taxon>
        <taxon>Archosauria</taxon>
        <taxon>Dinosauria</taxon>
        <taxon>Saurischia</taxon>
        <taxon>Theropoda</taxon>
        <taxon>Coelurosauria</taxon>
        <taxon>Aves</taxon>
        <taxon>Neognathae</taxon>
        <taxon>Neoaves</taxon>
        <taxon>Telluraves</taxon>
        <taxon>Australaves</taxon>
        <taxon>Passeriformes</taxon>
        <taxon>Sylvioidea</taxon>
        <taxon>Hirundinidae</taxon>
        <taxon>Hirundo</taxon>
    </lineage>
</organism>